<evidence type="ECO:0000256" key="8">
    <source>
        <dbReference type="SAM" id="MobiDB-lite"/>
    </source>
</evidence>
<organism evidence="10 11">
    <name type="scientific">Blastococcus goldschmidtiae</name>
    <dbReference type="NCBI Taxonomy" id="3075546"/>
    <lineage>
        <taxon>Bacteria</taxon>
        <taxon>Bacillati</taxon>
        <taxon>Actinomycetota</taxon>
        <taxon>Actinomycetes</taxon>
        <taxon>Geodermatophilales</taxon>
        <taxon>Geodermatophilaceae</taxon>
        <taxon>Blastococcus</taxon>
    </lineage>
</organism>
<dbReference type="PANTHER" id="PTHR47737:SF1">
    <property type="entry name" value="GLYCINE BETAINE_PROLINE BETAINE TRANSPORT SYSTEM PERMEASE PROTEIN PROW"/>
    <property type="match status" value="1"/>
</dbReference>
<evidence type="ECO:0000256" key="2">
    <source>
        <dbReference type="ARBA" id="ARBA00022448"/>
    </source>
</evidence>
<feature type="transmembrane region" description="Helical" evidence="7">
    <location>
        <begin position="257"/>
        <end position="276"/>
    </location>
</feature>
<evidence type="ECO:0000259" key="9">
    <source>
        <dbReference type="PROSITE" id="PS50928"/>
    </source>
</evidence>
<evidence type="ECO:0000256" key="7">
    <source>
        <dbReference type="RuleBase" id="RU363032"/>
    </source>
</evidence>
<sequence length="330" mass="34067">MAEPTTVLAVEDSPLPRIPVGDWIDTGLDWVRENFEPAIDAVSDVTLAAVEGLTDGLLFFPPLVLALLLAGVGLLVRSVVFAVGSLAGLLLIQSMALWTESMETLALLLVAVLVSVVIAVPLGIAAAKSDRVSAALRPVLDFMQTMPAFVYLVPGVVFFGLGVVPGTIITIIFALPPGVRLTELGIRQVDRETVEAGQAFGSSPGQILRGIELPLARPTIMAGVNQVIMLGLSMAVIAGIIGAGGLGGVVSRSISRLDVGLGFEGGLAVVILAIYLDRLTASFGGSGQGRRGIVAALAQRRRRPPSATPATADPTTGTAPHPAPEPAGRR</sequence>
<keyword evidence="3" id="KW-1003">Cell membrane</keyword>
<proteinExistence type="inferred from homology"/>
<keyword evidence="6 7" id="KW-0472">Membrane</keyword>
<dbReference type="RefSeq" id="WP_311347048.1">
    <property type="nucleotide sequence ID" value="NZ_JAVREI010000022.1"/>
</dbReference>
<dbReference type="InterPro" id="IPR035906">
    <property type="entry name" value="MetI-like_sf"/>
</dbReference>
<dbReference type="EMBL" id="JAVREI010000022">
    <property type="protein sequence ID" value="MDT0278250.1"/>
    <property type="molecule type" value="Genomic_DNA"/>
</dbReference>
<feature type="compositionally biased region" description="Low complexity" evidence="8">
    <location>
        <begin position="308"/>
        <end position="320"/>
    </location>
</feature>
<feature type="transmembrane region" description="Helical" evidence="7">
    <location>
        <begin position="81"/>
        <end position="99"/>
    </location>
</feature>
<feature type="transmembrane region" description="Helical" evidence="7">
    <location>
        <begin position="105"/>
        <end position="127"/>
    </location>
</feature>
<protein>
    <submittedName>
        <fullName evidence="10">ABC transporter permease subunit</fullName>
    </submittedName>
</protein>
<dbReference type="PANTHER" id="PTHR47737">
    <property type="entry name" value="GLYCINE BETAINE/PROLINE BETAINE TRANSPORT SYSTEM PERMEASE PROTEIN PROW"/>
    <property type="match status" value="1"/>
</dbReference>
<keyword evidence="4 7" id="KW-0812">Transmembrane</keyword>
<comment type="caution">
    <text evidence="10">The sequence shown here is derived from an EMBL/GenBank/DDBJ whole genome shotgun (WGS) entry which is preliminary data.</text>
</comment>
<evidence type="ECO:0000256" key="6">
    <source>
        <dbReference type="ARBA" id="ARBA00023136"/>
    </source>
</evidence>
<keyword evidence="2 7" id="KW-0813">Transport</keyword>
<evidence type="ECO:0000256" key="4">
    <source>
        <dbReference type="ARBA" id="ARBA00022692"/>
    </source>
</evidence>
<comment type="similarity">
    <text evidence="7">Belongs to the binding-protein-dependent transport system permease family.</text>
</comment>
<gene>
    <name evidence="10" type="ORF">RM425_20305</name>
</gene>
<evidence type="ECO:0000256" key="5">
    <source>
        <dbReference type="ARBA" id="ARBA00022989"/>
    </source>
</evidence>
<feature type="domain" description="ABC transmembrane type-1" evidence="9">
    <location>
        <begin position="101"/>
        <end position="280"/>
    </location>
</feature>
<feature type="transmembrane region" description="Helical" evidence="7">
    <location>
        <begin position="148"/>
        <end position="175"/>
    </location>
</feature>
<feature type="transmembrane region" description="Helical" evidence="7">
    <location>
        <begin position="227"/>
        <end position="250"/>
    </location>
</feature>
<dbReference type="Pfam" id="PF00528">
    <property type="entry name" value="BPD_transp_1"/>
    <property type="match status" value="1"/>
</dbReference>
<dbReference type="Proteomes" id="UP001183222">
    <property type="component" value="Unassembled WGS sequence"/>
</dbReference>
<feature type="compositionally biased region" description="Pro residues" evidence="8">
    <location>
        <begin position="321"/>
        <end position="330"/>
    </location>
</feature>
<feature type="region of interest" description="Disordered" evidence="8">
    <location>
        <begin position="297"/>
        <end position="330"/>
    </location>
</feature>
<evidence type="ECO:0000313" key="10">
    <source>
        <dbReference type="EMBL" id="MDT0278250.1"/>
    </source>
</evidence>
<evidence type="ECO:0000313" key="11">
    <source>
        <dbReference type="Proteomes" id="UP001183222"/>
    </source>
</evidence>
<dbReference type="InterPro" id="IPR000515">
    <property type="entry name" value="MetI-like"/>
</dbReference>
<dbReference type="SUPFAM" id="SSF161098">
    <property type="entry name" value="MetI-like"/>
    <property type="match status" value="1"/>
</dbReference>
<accession>A0ABU2KDI3</accession>
<dbReference type="PROSITE" id="PS50928">
    <property type="entry name" value="ABC_TM1"/>
    <property type="match status" value="1"/>
</dbReference>
<evidence type="ECO:0000256" key="1">
    <source>
        <dbReference type="ARBA" id="ARBA00004141"/>
    </source>
</evidence>
<reference evidence="11" key="1">
    <citation type="submission" date="2023-07" db="EMBL/GenBank/DDBJ databases">
        <title>30 novel species of actinomycetes from the DSMZ collection.</title>
        <authorList>
            <person name="Nouioui I."/>
        </authorList>
    </citation>
    <scope>NUCLEOTIDE SEQUENCE [LARGE SCALE GENOMIC DNA]</scope>
    <source>
        <strain evidence="11">DSM 46792</strain>
    </source>
</reference>
<keyword evidence="5 7" id="KW-1133">Transmembrane helix</keyword>
<evidence type="ECO:0000256" key="3">
    <source>
        <dbReference type="ARBA" id="ARBA00022475"/>
    </source>
</evidence>
<comment type="subcellular location">
    <subcellularLocation>
        <location evidence="7">Cell membrane</location>
        <topology evidence="7">Multi-pass membrane protein</topology>
    </subcellularLocation>
    <subcellularLocation>
        <location evidence="1">Membrane</location>
        <topology evidence="1">Multi-pass membrane protein</topology>
    </subcellularLocation>
</comment>
<keyword evidence="11" id="KW-1185">Reference proteome</keyword>
<dbReference type="Gene3D" id="1.10.3720.10">
    <property type="entry name" value="MetI-like"/>
    <property type="match status" value="1"/>
</dbReference>
<name>A0ABU2KDI3_9ACTN</name>
<dbReference type="CDD" id="cd06261">
    <property type="entry name" value="TM_PBP2"/>
    <property type="match status" value="1"/>
</dbReference>